<protein>
    <submittedName>
        <fullName evidence="1">Uncharacterized protein</fullName>
    </submittedName>
</protein>
<dbReference type="Proteomes" id="UP000199394">
    <property type="component" value="Unassembled WGS sequence"/>
</dbReference>
<accession>A0A1H3Y2V8</accession>
<proteinExistence type="predicted"/>
<name>A0A1H3Y2V8_9FIRM</name>
<organism evidence="1 2">
    <name type="scientific">Eubacterium aggregans</name>
    <dbReference type="NCBI Taxonomy" id="81409"/>
    <lineage>
        <taxon>Bacteria</taxon>
        <taxon>Bacillati</taxon>
        <taxon>Bacillota</taxon>
        <taxon>Clostridia</taxon>
        <taxon>Eubacteriales</taxon>
        <taxon>Eubacteriaceae</taxon>
        <taxon>Eubacterium</taxon>
    </lineage>
</organism>
<gene>
    <name evidence="1" type="ORF">SAMN04515656_10313</name>
</gene>
<sequence>MIKIYSDDPEGKLEIDCKGDFETIITEIILAVDKIEDLLSESINMDKKAITTCLVYGLVSANDEENEVDDDDCE</sequence>
<keyword evidence="2" id="KW-1185">Reference proteome</keyword>
<dbReference type="STRING" id="81409.SAMN04515656_10313"/>
<evidence type="ECO:0000313" key="1">
    <source>
        <dbReference type="EMBL" id="SEA05138.1"/>
    </source>
</evidence>
<dbReference type="RefSeq" id="WP_090304639.1">
    <property type="nucleotide sequence ID" value="NZ_FNRK01000003.1"/>
</dbReference>
<reference evidence="1 2" key="1">
    <citation type="submission" date="2016-10" db="EMBL/GenBank/DDBJ databases">
        <authorList>
            <person name="de Groot N.N."/>
        </authorList>
    </citation>
    <scope>NUCLEOTIDE SEQUENCE [LARGE SCALE GENOMIC DNA]</scope>
    <source>
        <strain evidence="1 2">SR12</strain>
    </source>
</reference>
<dbReference type="EMBL" id="FNRK01000003">
    <property type="protein sequence ID" value="SEA05138.1"/>
    <property type="molecule type" value="Genomic_DNA"/>
</dbReference>
<dbReference type="AlphaFoldDB" id="A0A1H3Y2V8"/>
<evidence type="ECO:0000313" key="2">
    <source>
        <dbReference type="Proteomes" id="UP000199394"/>
    </source>
</evidence>